<reference evidence="4" key="1">
    <citation type="journal article" date="2013" name="Nat. Biotechnol.">
        <title>Draft genome sequence of chickpea (Cicer arietinum) provides a resource for trait improvement.</title>
        <authorList>
            <person name="Varshney R.K."/>
            <person name="Song C."/>
            <person name="Saxena R.K."/>
            <person name="Azam S."/>
            <person name="Yu S."/>
            <person name="Sharpe A.G."/>
            <person name="Cannon S."/>
            <person name="Baek J."/>
            <person name="Rosen B.D."/>
            <person name="Tar'an B."/>
            <person name="Millan T."/>
            <person name="Zhang X."/>
            <person name="Ramsay L.D."/>
            <person name="Iwata A."/>
            <person name="Wang Y."/>
            <person name="Nelson W."/>
            <person name="Farmer A.D."/>
            <person name="Gaur P.M."/>
            <person name="Soderlund C."/>
            <person name="Penmetsa R.V."/>
            <person name="Xu C."/>
            <person name="Bharti A.K."/>
            <person name="He W."/>
            <person name="Winter P."/>
            <person name="Zhao S."/>
            <person name="Hane J.K."/>
            <person name="Carrasquilla-Garcia N."/>
            <person name="Condie J.A."/>
            <person name="Upadhyaya H.D."/>
            <person name="Luo M.C."/>
            <person name="Thudi M."/>
            <person name="Gowda C.L."/>
            <person name="Singh N.P."/>
            <person name="Lichtenzveig J."/>
            <person name="Gali K.K."/>
            <person name="Rubio J."/>
            <person name="Nadarajan N."/>
            <person name="Dolezel J."/>
            <person name="Bansal K.C."/>
            <person name="Xu X."/>
            <person name="Edwards D."/>
            <person name="Zhang G."/>
            <person name="Kahl G."/>
            <person name="Gil J."/>
            <person name="Singh K.B."/>
            <person name="Datta S.K."/>
            <person name="Jackson S.A."/>
            <person name="Wang J."/>
            <person name="Cook D.R."/>
        </authorList>
    </citation>
    <scope>NUCLEOTIDE SEQUENCE [LARGE SCALE GENOMIC DNA]</scope>
    <source>
        <strain evidence="4">cv. CDC Frontier</strain>
    </source>
</reference>
<evidence type="ECO:0000313" key="4">
    <source>
        <dbReference type="Proteomes" id="UP000087171"/>
    </source>
</evidence>
<dbReference type="KEGG" id="cam:101515615"/>
<proteinExistence type="inferred from homology"/>
<dbReference type="STRING" id="3827.A0A1S2YV92"/>
<dbReference type="PROSITE" id="PS50891">
    <property type="entry name" value="LOB"/>
    <property type="match status" value="1"/>
</dbReference>
<keyword evidence="2" id="KW-0732">Signal</keyword>
<dbReference type="eggNOG" id="ENOG502RY2U">
    <property type="taxonomic scope" value="Eukaryota"/>
</dbReference>
<evidence type="ECO:0000256" key="2">
    <source>
        <dbReference type="SAM" id="SignalP"/>
    </source>
</evidence>
<feature type="domain" description="LOB" evidence="3">
    <location>
        <begin position="86"/>
        <end position="187"/>
    </location>
</feature>
<dbReference type="PANTHER" id="PTHR31301">
    <property type="entry name" value="LOB DOMAIN-CONTAINING PROTEIN 4-RELATED"/>
    <property type="match status" value="1"/>
</dbReference>
<evidence type="ECO:0000259" key="3">
    <source>
        <dbReference type="PROSITE" id="PS50891"/>
    </source>
</evidence>
<gene>
    <name evidence="5" type="primary">LOC101515615</name>
</gene>
<accession>A0A1S2YV92</accession>
<dbReference type="PANTHER" id="PTHR31301:SF67">
    <property type="entry name" value="LOB DOMAIN-CONTAINING PROTEIN 22"/>
    <property type="match status" value="1"/>
</dbReference>
<dbReference type="InterPro" id="IPR004883">
    <property type="entry name" value="LOB"/>
</dbReference>
<sequence length="365" mass="42003">MSLSLLPFLTIFSFSSFKQTQKKNRENKGREIKFPLHNNHLPRRKRSSYLTLFFFFFSIPKKKKTMNNNNITCITRNNSNNNNTTQACAACKYQRRKCAPDCILAPYFPHDKQRQFLNAHKLFGVSNINKIIKYLDPPLKDQAMRTIIFQSDMRANDPVGGCYKYIQDLQAQIEYCKAELDLVHQQLALFRAQAQQQQQVYGGDQVIMNGDSLLGFYNQGSIVSANNPHYQYNIQQMVPQQEQEQYLMMHESNSSIHNSPLQQHINSWAMQSSISLSSLSLHGQSSNASDEYDHKQILDIPCDERNELGFDSREILHHSDEAILFKIDDGMIKAEDDYIQQAQVQAQDHDLKGAATLFTLTNCTS</sequence>
<evidence type="ECO:0000313" key="5">
    <source>
        <dbReference type="RefSeq" id="XP_004510487.2"/>
    </source>
</evidence>
<dbReference type="Pfam" id="PF03195">
    <property type="entry name" value="LOB"/>
    <property type="match status" value="1"/>
</dbReference>
<feature type="chain" id="PRO_5018622072" evidence="2">
    <location>
        <begin position="21"/>
        <end position="365"/>
    </location>
</feature>
<feature type="signal peptide" evidence="2">
    <location>
        <begin position="1"/>
        <end position="20"/>
    </location>
</feature>
<organism evidence="4 5">
    <name type="scientific">Cicer arietinum</name>
    <name type="common">Chickpea</name>
    <name type="synonym">Garbanzo</name>
    <dbReference type="NCBI Taxonomy" id="3827"/>
    <lineage>
        <taxon>Eukaryota</taxon>
        <taxon>Viridiplantae</taxon>
        <taxon>Streptophyta</taxon>
        <taxon>Embryophyta</taxon>
        <taxon>Tracheophyta</taxon>
        <taxon>Spermatophyta</taxon>
        <taxon>Magnoliopsida</taxon>
        <taxon>eudicotyledons</taxon>
        <taxon>Gunneridae</taxon>
        <taxon>Pentapetalae</taxon>
        <taxon>rosids</taxon>
        <taxon>fabids</taxon>
        <taxon>Fabales</taxon>
        <taxon>Fabaceae</taxon>
        <taxon>Papilionoideae</taxon>
        <taxon>50 kb inversion clade</taxon>
        <taxon>NPAAA clade</taxon>
        <taxon>Hologalegina</taxon>
        <taxon>IRL clade</taxon>
        <taxon>Cicereae</taxon>
        <taxon>Cicer</taxon>
    </lineage>
</organism>
<dbReference type="Proteomes" id="UP000087171">
    <property type="component" value="Chromosome Ca7"/>
</dbReference>
<evidence type="ECO:0000256" key="1">
    <source>
        <dbReference type="ARBA" id="ARBA00005474"/>
    </source>
</evidence>
<keyword evidence="4" id="KW-1185">Reference proteome</keyword>
<reference evidence="5" key="2">
    <citation type="submission" date="2025-08" db="UniProtKB">
        <authorList>
            <consortium name="RefSeq"/>
        </authorList>
    </citation>
    <scope>IDENTIFICATION</scope>
    <source>
        <tissue evidence="5">Etiolated seedlings</tissue>
    </source>
</reference>
<dbReference type="OrthoDB" id="1893065at2759"/>
<dbReference type="AlphaFoldDB" id="A0A1S2YV92"/>
<protein>
    <submittedName>
        <fullName evidence="5">LOB domain-containing protein 22</fullName>
    </submittedName>
</protein>
<comment type="similarity">
    <text evidence="1">Belongs to the LOB domain-containing protein family.</text>
</comment>
<dbReference type="RefSeq" id="XP_004510487.2">
    <property type="nucleotide sequence ID" value="XM_004510430.3"/>
</dbReference>
<dbReference type="PaxDb" id="3827-XP_004510487.1"/>
<name>A0A1S2YV92_CICAR</name>